<name>A0ABR6ZTY1_9BURK</name>
<feature type="transmembrane region" description="Helical" evidence="6">
    <location>
        <begin position="134"/>
        <end position="153"/>
    </location>
</feature>
<dbReference type="PANTHER" id="PTHR47089">
    <property type="entry name" value="ABC TRANSPORTER, PERMEASE PROTEIN"/>
    <property type="match status" value="1"/>
</dbReference>
<sequence>MTDIITSNVSPSMARHVDLVWQQRLRLFFAVFCALLIGFLVTATVSKEPVRAYLTMLTGPLPEIRWSDLHGWQLRRMVRFGSVIEDTITLSFLGLAVAIPFRARQFSLGADGQLFLSALAAAAVSLYLGDGFPFLLPIVFVAAILTGFTWGLLPGVLKARYQVNEIVSTLMLNLIAVQLYRLIISEYMRDPGAGFLVTPVLPSSAIFSGLIAHTNVSTMLYLLPFVVFAAWYLLMRTTTGYEIRTVGSAPAFARRVGMPVTRSIILSMAFGGAFAAFAGLHISNGLLKRLPVELSPGLGFDGLVVSLLARNDPKAIPMAAFFYAYLRTGAQAMERTTDVSREVVQIVQALIILFVVAEHLIPAGFSARLRQSWNSFLQKFNYIHRLKGQK</sequence>
<feature type="transmembrane region" description="Helical" evidence="6">
    <location>
        <begin position="165"/>
        <end position="184"/>
    </location>
</feature>
<dbReference type="Pfam" id="PF02653">
    <property type="entry name" value="BPD_transp_2"/>
    <property type="match status" value="1"/>
</dbReference>
<dbReference type="EMBL" id="JACOGF010000009">
    <property type="protein sequence ID" value="MBC3919300.1"/>
    <property type="molecule type" value="Genomic_DNA"/>
</dbReference>
<dbReference type="InterPro" id="IPR001851">
    <property type="entry name" value="ABC_transp_permease"/>
</dbReference>
<comment type="caution">
    <text evidence="7">The sequence shown here is derived from an EMBL/GenBank/DDBJ whole genome shotgun (WGS) entry which is preliminary data.</text>
</comment>
<feature type="transmembrane region" description="Helical" evidence="6">
    <location>
        <begin position="80"/>
        <end position="101"/>
    </location>
</feature>
<keyword evidence="8" id="KW-1185">Reference proteome</keyword>
<evidence type="ECO:0000313" key="7">
    <source>
        <dbReference type="EMBL" id="MBC3919300.1"/>
    </source>
</evidence>
<dbReference type="Proteomes" id="UP000650424">
    <property type="component" value="Unassembled WGS sequence"/>
</dbReference>
<evidence type="ECO:0000256" key="5">
    <source>
        <dbReference type="ARBA" id="ARBA00023136"/>
    </source>
</evidence>
<evidence type="ECO:0000256" key="3">
    <source>
        <dbReference type="ARBA" id="ARBA00022692"/>
    </source>
</evidence>
<keyword evidence="4 6" id="KW-1133">Transmembrane helix</keyword>
<evidence type="ECO:0000313" key="8">
    <source>
        <dbReference type="Proteomes" id="UP000650424"/>
    </source>
</evidence>
<dbReference type="PANTHER" id="PTHR47089:SF1">
    <property type="entry name" value="GUANOSINE ABC TRANSPORTER PERMEASE PROTEIN NUPP"/>
    <property type="match status" value="1"/>
</dbReference>
<protein>
    <submittedName>
        <fullName evidence="7">ABC transporter permease</fullName>
    </submittedName>
</protein>
<evidence type="ECO:0000256" key="2">
    <source>
        <dbReference type="ARBA" id="ARBA00022475"/>
    </source>
</evidence>
<keyword evidence="5 6" id="KW-0472">Membrane</keyword>
<proteinExistence type="predicted"/>
<keyword evidence="2" id="KW-1003">Cell membrane</keyword>
<feature type="transmembrane region" description="Helical" evidence="6">
    <location>
        <begin position="108"/>
        <end position="128"/>
    </location>
</feature>
<evidence type="ECO:0000256" key="6">
    <source>
        <dbReference type="SAM" id="Phobius"/>
    </source>
</evidence>
<gene>
    <name evidence="7" type="ORF">H8L32_17555</name>
</gene>
<dbReference type="CDD" id="cd06580">
    <property type="entry name" value="TM_PBP1_transp_TpRbsC_like"/>
    <property type="match status" value="1"/>
</dbReference>
<feature type="transmembrane region" description="Helical" evidence="6">
    <location>
        <begin position="204"/>
        <end position="234"/>
    </location>
</feature>
<feature type="transmembrane region" description="Helical" evidence="6">
    <location>
        <begin position="343"/>
        <end position="361"/>
    </location>
</feature>
<organism evidence="7 8">
    <name type="scientific">Undibacterium hunanense</name>
    <dbReference type="NCBI Taxonomy" id="2762292"/>
    <lineage>
        <taxon>Bacteria</taxon>
        <taxon>Pseudomonadati</taxon>
        <taxon>Pseudomonadota</taxon>
        <taxon>Betaproteobacteria</taxon>
        <taxon>Burkholderiales</taxon>
        <taxon>Oxalobacteraceae</taxon>
        <taxon>Undibacterium</taxon>
    </lineage>
</organism>
<reference evidence="7 8" key="1">
    <citation type="submission" date="2020-08" db="EMBL/GenBank/DDBJ databases">
        <title>Novel species isolated from subtropical streams in China.</title>
        <authorList>
            <person name="Lu H."/>
        </authorList>
    </citation>
    <scope>NUCLEOTIDE SEQUENCE [LARGE SCALE GENOMIC DNA]</scope>
    <source>
        <strain evidence="7 8">CY18W</strain>
    </source>
</reference>
<keyword evidence="3 6" id="KW-0812">Transmembrane</keyword>
<feature type="transmembrane region" description="Helical" evidence="6">
    <location>
        <begin position="264"/>
        <end position="282"/>
    </location>
</feature>
<dbReference type="RefSeq" id="WP_186948566.1">
    <property type="nucleotide sequence ID" value="NZ_JACOGF010000009.1"/>
</dbReference>
<evidence type="ECO:0000256" key="4">
    <source>
        <dbReference type="ARBA" id="ARBA00022989"/>
    </source>
</evidence>
<accession>A0ABR6ZTY1</accession>
<feature type="transmembrane region" description="Helical" evidence="6">
    <location>
        <begin position="25"/>
        <end position="46"/>
    </location>
</feature>
<evidence type="ECO:0000256" key="1">
    <source>
        <dbReference type="ARBA" id="ARBA00004651"/>
    </source>
</evidence>
<comment type="subcellular location">
    <subcellularLocation>
        <location evidence="1">Cell membrane</location>
        <topology evidence="1">Multi-pass membrane protein</topology>
    </subcellularLocation>
</comment>